<reference evidence="5" key="1">
    <citation type="journal article" date="2019" name="Int. J. Syst. Evol. Microbiol.">
        <title>The Global Catalogue of Microorganisms (GCM) 10K type strain sequencing project: providing services to taxonomists for standard genome sequencing and annotation.</title>
        <authorList>
            <consortium name="The Broad Institute Genomics Platform"/>
            <consortium name="The Broad Institute Genome Sequencing Center for Infectious Disease"/>
            <person name="Wu L."/>
            <person name="Ma J."/>
        </authorList>
    </citation>
    <scope>NUCLEOTIDE SEQUENCE [LARGE SCALE GENOMIC DNA]</scope>
    <source>
        <strain evidence="5">CCUG 53270</strain>
    </source>
</reference>
<dbReference type="Pfam" id="PF26079">
    <property type="entry name" value="Baseplate_J_C"/>
    <property type="match status" value="1"/>
</dbReference>
<comment type="similarity">
    <text evidence="1">Belongs to the Mu gp47/PBSX XkdT family.</text>
</comment>
<dbReference type="Proteomes" id="UP001597180">
    <property type="component" value="Unassembled WGS sequence"/>
</dbReference>
<dbReference type="PANTHER" id="PTHR37829:SF3">
    <property type="entry name" value="PROTEIN JAYE-RELATED"/>
    <property type="match status" value="1"/>
</dbReference>
<feature type="domain" description="Baseplate J-like C-terminal" evidence="3">
    <location>
        <begin position="266"/>
        <end position="352"/>
    </location>
</feature>
<dbReference type="InterPro" id="IPR058531">
    <property type="entry name" value="Baseplate_J_M"/>
</dbReference>
<dbReference type="InterPro" id="IPR058530">
    <property type="entry name" value="Baseplate_J-like_C"/>
</dbReference>
<evidence type="ECO:0000313" key="4">
    <source>
        <dbReference type="EMBL" id="MFD1225521.1"/>
    </source>
</evidence>
<name>A0ABW3UZX6_9BACL</name>
<comment type="caution">
    <text evidence="4">The sequence shown here is derived from an EMBL/GenBank/DDBJ whole genome shotgun (WGS) entry which is preliminary data.</text>
</comment>
<evidence type="ECO:0000256" key="1">
    <source>
        <dbReference type="ARBA" id="ARBA00038087"/>
    </source>
</evidence>
<evidence type="ECO:0000259" key="2">
    <source>
        <dbReference type="Pfam" id="PF26078"/>
    </source>
</evidence>
<sequence length="352" mass="37748">MYESQSFKIILQRMLDRIPSEIDKREGSIIYDALAPAAWELAEIYNQLDVGLRQSFGTTATGLYLDLRAVDYGITRKLATKAIHKGTFFNAANQPMDIEIGSRFAVGNLILRAIARIDRGQYQLECESSGVSGNAASGNLLPINYIDGLTTAIISGLLIPGTDDESDEDFRKRYLESVRAPSTSGNKADYRNWALEVDGVGDVQVLPLWNGPGTVKVVVLDANKQPASESLLAEVQAYISPTDGTGEGKAPIGATVTVASAMGVTVNVAAKVELSGNRTLSQVTEDFEMALVTYLKDIAFSPDPNVKYVRVGAILLDVPGVQDYSAFKINGGEGNVTIEVDSVAVMGTVTLS</sequence>
<organism evidence="4 5">
    <name type="scientific">Paenibacillus vulneris</name>
    <dbReference type="NCBI Taxonomy" id="1133364"/>
    <lineage>
        <taxon>Bacteria</taxon>
        <taxon>Bacillati</taxon>
        <taxon>Bacillota</taxon>
        <taxon>Bacilli</taxon>
        <taxon>Bacillales</taxon>
        <taxon>Paenibacillaceae</taxon>
        <taxon>Paenibacillus</taxon>
    </lineage>
</organism>
<feature type="domain" description="Baseplate J-like central" evidence="2">
    <location>
        <begin position="182"/>
        <end position="259"/>
    </location>
</feature>
<protein>
    <submittedName>
        <fullName evidence="4">Baseplate J/gp47 family protein</fullName>
    </submittedName>
</protein>
<dbReference type="Pfam" id="PF26078">
    <property type="entry name" value="Baseplate_J_M"/>
    <property type="match status" value="1"/>
</dbReference>
<keyword evidence="5" id="KW-1185">Reference proteome</keyword>
<evidence type="ECO:0000313" key="5">
    <source>
        <dbReference type="Proteomes" id="UP001597180"/>
    </source>
</evidence>
<dbReference type="PANTHER" id="PTHR37829">
    <property type="entry name" value="PHAGE-LIKE ELEMENT PBSX PROTEIN XKDT"/>
    <property type="match status" value="1"/>
</dbReference>
<evidence type="ECO:0000259" key="3">
    <source>
        <dbReference type="Pfam" id="PF26079"/>
    </source>
</evidence>
<dbReference type="InterPro" id="IPR052399">
    <property type="entry name" value="Phage_Baseplate_Assmbl_Protein"/>
</dbReference>
<dbReference type="EMBL" id="JBHTLU010000065">
    <property type="protein sequence ID" value="MFD1225521.1"/>
    <property type="molecule type" value="Genomic_DNA"/>
</dbReference>
<dbReference type="RefSeq" id="WP_345585070.1">
    <property type="nucleotide sequence ID" value="NZ_BAABJG010000002.1"/>
</dbReference>
<accession>A0ABW3UZX6</accession>
<proteinExistence type="inferred from homology"/>
<gene>
    <name evidence="4" type="ORF">ACFQ4B_36135</name>
</gene>